<feature type="transmembrane region" description="Helical" evidence="1">
    <location>
        <begin position="329"/>
        <end position="350"/>
    </location>
</feature>
<gene>
    <name evidence="2" type="ORF">MON41_01815</name>
</gene>
<keyword evidence="3" id="KW-1185">Reference proteome</keyword>
<keyword evidence="1" id="KW-1133">Transmembrane helix</keyword>
<accession>A0ABS9W0T2</accession>
<feature type="transmembrane region" description="Helical" evidence="1">
    <location>
        <begin position="232"/>
        <end position="253"/>
    </location>
</feature>
<feature type="transmembrane region" description="Helical" evidence="1">
    <location>
        <begin position="106"/>
        <end position="126"/>
    </location>
</feature>
<keyword evidence="1" id="KW-0472">Membrane</keyword>
<feature type="transmembrane region" description="Helical" evidence="1">
    <location>
        <begin position="183"/>
        <end position="212"/>
    </location>
</feature>
<evidence type="ECO:0000256" key="1">
    <source>
        <dbReference type="SAM" id="Phobius"/>
    </source>
</evidence>
<protein>
    <recommendedName>
        <fullName evidence="4">4-amino-4-deoxy-L-arabinose transferase</fullName>
    </recommendedName>
</protein>
<feature type="transmembrane region" description="Helical" evidence="1">
    <location>
        <begin position="132"/>
        <end position="150"/>
    </location>
</feature>
<feature type="transmembrane region" description="Helical" evidence="1">
    <location>
        <begin position="31"/>
        <end position="52"/>
    </location>
</feature>
<reference evidence="2 3" key="1">
    <citation type="submission" date="2022-03" db="EMBL/GenBank/DDBJ databases">
        <title>Complete genome analysis of Roseomonas KG 17.1 : a prolific producer of plant growth promoters.</title>
        <authorList>
            <person name="Saadouli I."/>
            <person name="Najjari A."/>
            <person name="Mosbah A."/>
            <person name="Ouzari H.I."/>
        </authorList>
    </citation>
    <scope>NUCLEOTIDE SEQUENCE [LARGE SCALE GENOMIC DNA]</scope>
    <source>
        <strain evidence="2 3">KG17-1</strain>
    </source>
</reference>
<feature type="transmembrane region" description="Helical" evidence="1">
    <location>
        <begin position="304"/>
        <end position="322"/>
    </location>
</feature>
<keyword evidence="1" id="KW-0812">Transmembrane</keyword>
<organism evidence="2 3">
    <name type="scientific">Teichococcus vastitatis</name>
    <dbReference type="NCBI Taxonomy" id="2307076"/>
    <lineage>
        <taxon>Bacteria</taxon>
        <taxon>Pseudomonadati</taxon>
        <taxon>Pseudomonadota</taxon>
        <taxon>Alphaproteobacteria</taxon>
        <taxon>Acetobacterales</taxon>
        <taxon>Roseomonadaceae</taxon>
        <taxon>Roseomonas</taxon>
    </lineage>
</organism>
<comment type="caution">
    <text evidence="2">The sequence shown here is derived from an EMBL/GenBank/DDBJ whole genome shotgun (WGS) entry which is preliminary data.</text>
</comment>
<sequence>MDSLTRQDTAWDSTPSASSGRLAGLNLATRLAAVLALLPALGFLLVLLAPPLNPDVSAVLDFATRMLRGEPLYERLVDVNPPLIFLLNLPAALLAEWTPLRPGQALQLSVLLLCAAVWRLCILLRHPAEGPAARAVLLAVLPLLMLQAGFDFAQREHLMAVAALPYLILAERRITGQPAPRRLWWATLLLAAAGFALKPHFLAVPALVEAAVLLSVAPRRGLAAALRDPLPWGLAVLWLLYLAAIPLFFPAYLDTVLPLIRDWYLDFGGGSVGQVLRSAITGSAALFTLGLAWLTLMAPRRLGWLPRLAAAAALGGLAAALVQHKGWSYHLVPVWLFGGLAGAMLLARAADALLPDAAAGRAGPLLAFAAALALACFALRGDQSPWVQLNYANSPGGQLATWLRREAPRGELLALSPDISGLYPAVQDTEQRLLLPYMSTWLLQATYATCHPAAPRYRPETAMPAAERRLRDEVAEALAFGMPETVVIARWSGIPDCGGSFDLLEYFSQDRRFATAFRHYRPAGEIAGYRLFRRRD</sequence>
<evidence type="ECO:0008006" key="4">
    <source>
        <dbReference type="Google" id="ProtNLM"/>
    </source>
</evidence>
<name>A0ABS9W0T2_9PROT</name>
<dbReference type="RefSeq" id="WP_238383976.1">
    <property type="nucleotide sequence ID" value="NZ_JALBUU010000004.1"/>
</dbReference>
<feature type="transmembrane region" description="Helical" evidence="1">
    <location>
        <begin position="362"/>
        <end position="379"/>
    </location>
</feature>
<feature type="transmembrane region" description="Helical" evidence="1">
    <location>
        <begin position="274"/>
        <end position="298"/>
    </location>
</feature>
<dbReference type="Proteomes" id="UP001201985">
    <property type="component" value="Unassembled WGS sequence"/>
</dbReference>
<proteinExistence type="predicted"/>
<dbReference type="EMBL" id="JALBUU010000004">
    <property type="protein sequence ID" value="MCI0752500.1"/>
    <property type="molecule type" value="Genomic_DNA"/>
</dbReference>
<evidence type="ECO:0000313" key="2">
    <source>
        <dbReference type="EMBL" id="MCI0752500.1"/>
    </source>
</evidence>
<evidence type="ECO:0000313" key="3">
    <source>
        <dbReference type="Proteomes" id="UP001201985"/>
    </source>
</evidence>